<dbReference type="Gene3D" id="3.40.50.2000">
    <property type="entry name" value="Glycogen Phosphorylase B"/>
    <property type="match status" value="1"/>
</dbReference>
<protein>
    <submittedName>
        <fullName evidence="1">Glycosyltransferase family 4 protein</fullName>
    </submittedName>
</protein>
<name>A0A7L5DRQ1_9BACT</name>
<accession>A0A7L5DRQ1</accession>
<dbReference type="RefSeq" id="WP_169552080.1">
    <property type="nucleotide sequence ID" value="NZ_CP051677.1"/>
</dbReference>
<evidence type="ECO:0000313" key="2">
    <source>
        <dbReference type="Proteomes" id="UP000501128"/>
    </source>
</evidence>
<dbReference type="GO" id="GO:0016740">
    <property type="term" value="F:transferase activity"/>
    <property type="evidence" value="ECO:0007669"/>
    <property type="project" value="UniProtKB-KW"/>
</dbReference>
<dbReference type="SUPFAM" id="SSF53756">
    <property type="entry name" value="UDP-Glycosyltransferase/glycogen phosphorylase"/>
    <property type="match status" value="1"/>
</dbReference>
<dbReference type="KEGG" id="srho:HH216_18165"/>
<dbReference type="Proteomes" id="UP000501128">
    <property type="component" value="Chromosome"/>
</dbReference>
<dbReference type="EMBL" id="CP051677">
    <property type="protein sequence ID" value="QJD80121.1"/>
    <property type="molecule type" value="Genomic_DNA"/>
</dbReference>
<reference evidence="1 2" key="1">
    <citation type="submission" date="2020-04" db="EMBL/GenBank/DDBJ databases">
        <title>Genome sequencing of novel species.</title>
        <authorList>
            <person name="Heo J."/>
            <person name="Kim S.-J."/>
            <person name="Kim J.-S."/>
            <person name="Hong S.-B."/>
            <person name="Kwon S.-W."/>
        </authorList>
    </citation>
    <scope>NUCLEOTIDE SEQUENCE [LARGE SCALE GENOMIC DNA]</scope>
    <source>
        <strain evidence="1 2">CJU-R4</strain>
    </source>
</reference>
<keyword evidence="1" id="KW-0808">Transferase</keyword>
<proteinExistence type="predicted"/>
<evidence type="ECO:0000313" key="1">
    <source>
        <dbReference type="EMBL" id="QJD80121.1"/>
    </source>
</evidence>
<organism evidence="1 2">
    <name type="scientific">Spirosoma rhododendri</name>
    <dbReference type="NCBI Taxonomy" id="2728024"/>
    <lineage>
        <taxon>Bacteria</taxon>
        <taxon>Pseudomonadati</taxon>
        <taxon>Bacteroidota</taxon>
        <taxon>Cytophagia</taxon>
        <taxon>Cytophagales</taxon>
        <taxon>Cytophagaceae</taxon>
        <taxon>Spirosoma</taxon>
    </lineage>
</organism>
<sequence length="78" mass="8336">MGVPAIVTRDGGLPEAGGQEALIAEPGDVADLARCMKQATQMSDDEYARRALTGQKTLSSFLKPMSFYRNAYAGKQLA</sequence>
<gene>
    <name evidence="1" type="ORF">HH216_18165</name>
</gene>
<dbReference type="AlphaFoldDB" id="A0A7L5DRQ1"/>
<keyword evidence="2" id="KW-1185">Reference proteome</keyword>